<proteinExistence type="predicted"/>
<accession>A0A085TU47</accession>
<gene>
    <name evidence="1" type="ORF">DW2_13220</name>
</gene>
<dbReference type="STRING" id="1317124.DW2_13220"/>
<dbReference type="EMBL" id="AQRC01000011">
    <property type="protein sequence ID" value="KFE34244.1"/>
    <property type="molecule type" value="Genomic_DNA"/>
</dbReference>
<comment type="caution">
    <text evidence="1">The sequence shown here is derived from an EMBL/GenBank/DDBJ whole genome shotgun (WGS) entry which is preliminary data.</text>
</comment>
<evidence type="ECO:0000313" key="1">
    <source>
        <dbReference type="EMBL" id="KFE34244.1"/>
    </source>
</evidence>
<dbReference type="Proteomes" id="UP000028607">
    <property type="component" value="Unassembled WGS sequence"/>
</dbReference>
<keyword evidence="2" id="KW-1185">Reference proteome</keyword>
<dbReference type="AlphaFoldDB" id="A0A085TU47"/>
<name>A0A085TU47_9RHOB</name>
<organism evidence="1 2">
    <name type="scientific">Thioclava atlantica</name>
    <dbReference type="NCBI Taxonomy" id="1317124"/>
    <lineage>
        <taxon>Bacteria</taxon>
        <taxon>Pseudomonadati</taxon>
        <taxon>Pseudomonadota</taxon>
        <taxon>Alphaproteobacteria</taxon>
        <taxon>Rhodobacterales</taxon>
        <taxon>Paracoccaceae</taxon>
        <taxon>Thioclava</taxon>
    </lineage>
</organism>
<evidence type="ECO:0000313" key="2">
    <source>
        <dbReference type="Proteomes" id="UP000028607"/>
    </source>
</evidence>
<feature type="non-terminal residue" evidence="1">
    <location>
        <position position="69"/>
    </location>
</feature>
<reference evidence="1 2" key="2">
    <citation type="journal article" date="2015" name="Antonie Van Leeuwenhoek">
        <title>Thioclava indica sp. nov., isolated from surface seawater of the Indian Ocean.</title>
        <authorList>
            <person name="Liu Y."/>
            <person name="Lai Q."/>
            <person name="Du J."/>
            <person name="Xu H."/>
            <person name="Jiang L."/>
            <person name="Shao Z."/>
        </authorList>
    </citation>
    <scope>NUCLEOTIDE SEQUENCE [LARGE SCALE GENOMIC DNA]</scope>
    <source>
        <strain evidence="1 2">13D2W-2</strain>
    </source>
</reference>
<protein>
    <submittedName>
        <fullName evidence="1">Uncharacterized protein</fullName>
    </submittedName>
</protein>
<sequence length="69" mass="7130">MRGIAAISLRVYSACGVRNSVSEGANSCAWEVLAFGGATTDFTLAAFDGVVAQIREDSCCESGMLAGQH</sequence>
<reference evidence="2" key="1">
    <citation type="submission" date="2013-04" db="EMBL/GenBank/DDBJ databases">
        <title>Thioclava sp. 13D2W-2 Genome Sequencing.</title>
        <authorList>
            <person name="Lai Q."/>
            <person name="Li G."/>
            <person name="Shao Z."/>
        </authorList>
    </citation>
    <scope>NUCLEOTIDE SEQUENCE [LARGE SCALE GENOMIC DNA]</scope>
    <source>
        <strain evidence="2">13D2W-2</strain>
    </source>
</reference>